<dbReference type="InterPro" id="IPR011650">
    <property type="entry name" value="Peptidase_M20_dimer"/>
</dbReference>
<dbReference type="CDD" id="cd03890">
    <property type="entry name" value="M20_pepD"/>
    <property type="match status" value="1"/>
</dbReference>
<dbReference type="PANTHER" id="PTHR43501:SF1">
    <property type="entry name" value="CYTOSOL NON-SPECIFIC DIPEPTIDASE"/>
    <property type="match status" value="1"/>
</dbReference>
<dbReference type="SUPFAM" id="SSF53187">
    <property type="entry name" value="Zn-dependent exopeptidases"/>
    <property type="match status" value="1"/>
</dbReference>
<dbReference type="InterPro" id="IPR001160">
    <property type="entry name" value="Peptidase_M20C"/>
</dbReference>
<dbReference type="InterPro" id="IPR002933">
    <property type="entry name" value="Peptidase_M20"/>
</dbReference>
<dbReference type="PIRSF" id="PIRSF016599">
    <property type="entry name" value="Xaa-His_dipept"/>
    <property type="match status" value="1"/>
</dbReference>
<name>A0ABT6H553_9BACI</name>
<feature type="domain" description="Peptidase M20 dimerisation" evidence="1">
    <location>
        <begin position="209"/>
        <end position="287"/>
    </location>
</feature>
<dbReference type="EMBL" id="JARULN010000006">
    <property type="protein sequence ID" value="MDG5754180.1"/>
    <property type="molecule type" value="Genomic_DNA"/>
</dbReference>
<keyword evidence="3" id="KW-1185">Reference proteome</keyword>
<accession>A0ABT6H553</accession>
<dbReference type="PANTHER" id="PTHR43501">
    <property type="entry name" value="CYTOSOL NON-SPECIFIC DIPEPTIDASE"/>
    <property type="match status" value="1"/>
</dbReference>
<dbReference type="PRINTS" id="PR00934">
    <property type="entry name" value="XHISDIPTASE"/>
</dbReference>
<dbReference type="Gene3D" id="3.40.630.10">
    <property type="entry name" value="Zn peptidases"/>
    <property type="match status" value="2"/>
</dbReference>
<gene>
    <name evidence="2" type="ORF">P6P90_09375</name>
</gene>
<dbReference type="Proteomes" id="UP001218246">
    <property type="component" value="Unassembled WGS sequence"/>
</dbReference>
<dbReference type="Pfam" id="PF07687">
    <property type="entry name" value="M20_dimer"/>
    <property type="match status" value="1"/>
</dbReference>
<sequence length="483" mass="53314">MFQLEELTQHAVFAFFKEISDIPRESGNEKQVSDYLVAFANERGLTVIQDEALNVIIKKAATPGYENAPTVILQGHMDMVCELNKGTVHNFERDPISWRIDGDMLYANGTTLGADNGIAVAYALALLDAKDVAHPALEVIITTEEETTMGGAIAVEPSHFTGKIFINLDTEEEGKLLVSSAGGVKGKLNLPIIWEHPPHGEAYRILIGGLRGGHSGMEINKERGNANKLLGRLLHDLSHSISYTLGEINGGLKSNAIPREAEAIVVAEEQDVAALTKKVDEWHKVFHDELRASDPGIYVKLEKTKVERVFSKETTKAVVQAIMLTPNGVQSMSLDIDELVVSSTNLGVITTSDTEVSMQNEIRSSVKSLKEQTLQQIKIISELLGGTLETKGDYPEWPYNPDSPIRELCKKVYREKYGKEAEIIAIHAGIECGIFTEKMSGLDTISLGPNMYDVHTPNEHLDIPSTIRTWEYLLAILEEMNHM</sequence>
<comment type="caution">
    <text evidence="2">The sequence shown here is derived from an EMBL/GenBank/DDBJ whole genome shotgun (WGS) entry which is preliminary data.</text>
</comment>
<proteinExistence type="predicted"/>
<dbReference type="NCBIfam" id="TIGR01893">
    <property type="entry name" value="aa-his-dipept"/>
    <property type="match status" value="1"/>
</dbReference>
<dbReference type="RefSeq" id="WP_124564806.1">
    <property type="nucleotide sequence ID" value="NZ_JARRRY010000005.1"/>
</dbReference>
<organism evidence="2 3">
    <name type="scientific">Ectobacillus antri</name>
    <dbReference type="NCBI Taxonomy" id="2486280"/>
    <lineage>
        <taxon>Bacteria</taxon>
        <taxon>Bacillati</taxon>
        <taxon>Bacillota</taxon>
        <taxon>Bacilli</taxon>
        <taxon>Bacillales</taxon>
        <taxon>Bacillaceae</taxon>
        <taxon>Ectobacillus</taxon>
    </lineage>
</organism>
<protein>
    <submittedName>
        <fullName evidence="2">Aminoacyl-histidine dipeptidase</fullName>
    </submittedName>
</protein>
<evidence type="ECO:0000313" key="3">
    <source>
        <dbReference type="Proteomes" id="UP001218246"/>
    </source>
</evidence>
<evidence type="ECO:0000313" key="2">
    <source>
        <dbReference type="EMBL" id="MDG5754180.1"/>
    </source>
</evidence>
<reference evidence="2 3" key="1">
    <citation type="submission" date="2023-04" db="EMBL/GenBank/DDBJ databases">
        <title>Ectobacillus antri isolated from activated sludge.</title>
        <authorList>
            <person name="Yan P."/>
            <person name="Liu X."/>
        </authorList>
    </citation>
    <scope>NUCLEOTIDE SEQUENCE [LARGE SCALE GENOMIC DNA]</scope>
    <source>
        <strain evidence="2 3">C18H</strain>
    </source>
</reference>
<evidence type="ECO:0000259" key="1">
    <source>
        <dbReference type="Pfam" id="PF07687"/>
    </source>
</evidence>
<dbReference type="Pfam" id="PF01546">
    <property type="entry name" value="Peptidase_M20"/>
    <property type="match status" value="1"/>
</dbReference>